<evidence type="ECO:0000313" key="1">
    <source>
        <dbReference type="EMBL" id="AAZ68566.1"/>
    </source>
</evidence>
<keyword evidence="2" id="KW-1185">Reference proteome</keyword>
<organism evidence="1 2">
    <name type="scientific">Ehrlichia canis (strain Jake)</name>
    <dbReference type="NCBI Taxonomy" id="269484"/>
    <lineage>
        <taxon>Bacteria</taxon>
        <taxon>Pseudomonadati</taxon>
        <taxon>Pseudomonadota</taxon>
        <taxon>Alphaproteobacteria</taxon>
        <taxon>Rickettsiales</taxon>
        <taxon>Anaplasmataceae</taxon>
        <taxon>Ehrlichia</taxon>
    </lineage>
</organism>
<reference evidence="2" key="1">
    <citation type="journal article" date="2006" name="J. Bacteriol.">
        <title>The genome of the obligately intracellular bacterium Ehrlichia canis reveals themes of complex membrane structure and immune evasion strategies.</title>
        <authorList>
            <person name="Mavromatis K."/>
            <person name="Doyle C.K."/>
            <person name="Lykidis A."/>
            <person name="Ivanova N."/>
            <person name="Francino M.P."/>
            <person name="Chain P."/>
            <person name="Shin M."/>
            <person name="Malfatti S."/>
            <person name="Larimer F."/>
            <person name="Copeland A."/>
            <person name="Detter J.C."/>
            <person name="Land M."/>
            <person name="Richardson P.M."/>
            <person name="Yu X.J."/>
            <person name="Walker D.H."/>
            <person name="McBride J.W."/>
            <person name="Kyrpides N.C."/>
        </authorList>
    </citation>
    <scope>NUCLEOTIDE SEQUENCE [LARGE SCALE GENOMIC DNA]</scope>
    <source>
        <strain evidence="2">Jake</strain>
    </source>
</reference>
<evidence type="ECO:0000313" key="2">
    <source>
        <dbReference type="Proteomes" id="UP000000435"/>
    </source>
</evidence>
<dbReference type="Proteomes" id="UP000000435">
    <property type="component" value="Chromosome"/>
</dbReference>
<dbReference type="EMBL" id="CP000107">
    <property type="protein sequence ID" value="AAZ68566.1"/>
    <property type="molecule type" value="Genomic_DNA"/>
</dbReference>
<accession>A0ACA6AVR3</accession>
<protein>
    <submittedName>
        <fullName evidence="1">TrbL/VirB6 plasmid conjugal transfer protein</fullName>
    </submittedName>
</protein>
<gene>
    <name evidence="1" type="ordered locus">Ecaj_0530</name>
</gene>
<sequence>MKKLIILLLFFITGCGIGCIEGSKGVSGTSIAIEVKPVVEKVSDVLQPDWIDTGLTVNESQPPVKLTILGAINMCPKDSINPKDIIVPAVACAHGTYDAKDESIYKDMKSTCSSYGEVATTTLPIETFYLGKGDTFKVSLIPRKMTVTDCNADKLKELGIIYYSDNEIFEDSGCNTPIKAEDICRTGIAKFYVKIEDKCSSFDGSISSIPRLQGTEVSALVDNTDIPHGNKVFYSEDVKKQWIKTPFIYDAKVIKGKNIDTEALKKHCEVIKKLSTTGIINDSANSTISQLEFYKNQKKLKNSKDSKQKDNKQSEPDVLKDKKEDDIQEIIDIINNFTTYDINCACGTICNSKAALKGIATVSRHDESGNCIINNGDSFNKNTKLEDITEEELEKMANNASDEVIQGLTAVFITKSGDKNNVKYHCMPSKNESNACYANIFSDNVGSTSLKSGFNYKYEANDPAKLGFAIIGQQQHYNSYYGGYNIQVERICNFMYGKKLYMYIGSKAPTIFPGEKDTIELFVPEKDDAESGTGMYTINADGTEKKSGKVYLGIDTRGYEDQFDYSSLPSLESENKYTVNFFIKKWNPNFSKVFVMIRDSLLGILYGLPKNSNASSISQAVEIVRTSKSKGAVQSIYTNQTGAGSLWRALQALCTLYIIFTVLGYVLGVVKCTKYDLGVRIAKIAIIVGLISQGSWEFFSDHFFSIFVQGVSDLIAAFNGELDGDNSFKFLDTTIGVLLAGETWIRLATLILTGPIGWIVFITVIWSFFIFFVSVIEAVIAYLFTVVAIAFLATLAPIFITFIFFQLTKTLFDSWIKMLVNFSLQPIILFAGLAFLNQVMLTVLHAVTGFTVCNQCFLGFDLPIGVTEKGAPPDICIVSVLLPIGYSTELSMNDSIREGYANDNEGSFLGLPFGITAVLMLLLISNAMKGFKGMSETMAHSISGSVAGLSASIHAATQSLASMVGLDQETQSIIKDALRNRRSTGKSDVNIVGRTDTNPESKGEIVGKDGDDNGPLPSDPRSHSGDVHGDGDVSDKEGANAGPKSESGNNVLDGGKGDVSANSGRVDGHLASSGNDVLDTTPSNYDGAQDASNSGNVDNSTVEKYDSNDDTISVSSEGSYQHKEEEPYNNDSDTSSVSSEGSYQPKEEEPYNNDSDTSNVSSEDSYQPKEEELYNNDSDTSSVSSEDSYQPKEEEPYNNDSDTSSVSSEDSYQPKEEEPYNNDSDTSSVSSEDSYQPKEEEPYNNDSDTSSVSSEDSYQPKEEEPYNNDGDTSSVSSEDSYQPKEEEPYNNDSDTSSVSSDNGDTNSSSGDSSVEDLHSTSTDSEPQSPAVSDVAETPDVGDASDSSLNNATNNNENTGENNNSDIQAEEGKASVVVDPLSGDDNDGKRGKQDINFLEGPQKRRLYMDEHSSVAQKIAGHESAIEVEKESHERSIVKKRGKKDE</sequence>
<proteinExistence type="predicted"/>
<name>A0ACA6AVR3_EHRCJ</name>